<keyword evidence="6" id="KW-0547">Nucleotide-binding</keyword>
<keyword evidence="7" id="KW-0067">ATP-binding</keyword>
<name>A0AAD5LBK9_PYTIN</name>
<feature type="transmembrane region" description="Helical" evidence="11">
    <location>
        <begin position="306"/>
        <end position="328"/>
    </location>
</feature>
<evidence type="ECO:0008006" key="16">
    <source>
        <dbReference type="Google" id="ProtNLM"/>
    </source>
</evidence>
<dbReference type="GO" id="GO:0015421">
    <property type="term" value="F:ABC-type oligopeptide transporter activity"/>
    <property type="evidence" value="ECO:0007669"/>
    <property type="project" value="TreeGrafter"/>
</dbReference>
<dbReference type="Gene3D" id="3.40.50.300">
    <property type="entry name" value="P-loop containing nucleotide triphosphate hydrolases"/>
    <property type="match status" value="3"/>
</dbReference>
<feature type="transmembrane region" description="Helical" evidence="11">
    <location>
        <begin position="821"/>
        <end position="844"/>
    </location>
</feature>
<dbReference type="Gene3D" id="1.20.1560.10">
    <property type="entry name" value="ABC transporter type 1, transmembrane domain"/>
    <property type="match status" value="2"/>
</dbReference>
<keyword evidence="15" id="KW-1185">Reference proteome</keyword>
<dbReference type="SUPFAM" id="SSF52540">
    <property type="entry name" value="P-loop containing nucleoside triphosphate hydrolases"/>
    <property type="match status" value="3"/>
</dbReference>
<keyword evidence="5" id="KW-0677">Repeat</keyword>
<keyword evidence="4 11" id="KW-0812">Transmembrane</keyword>
<dbReference type="SUPFAM" id="SSF90123">
    <property type="entry name" value="ABC transporter transmembrane region"/>
    <property type="match status" value="2"/>
</dbReference>
<dbReference type="FunFam" id="3.40.50.300:FF:000836">
    <property type="entry name" value="ABC transporter B family member 25"/>
    <property type="match status" value="1"/>
</dbReference>
<keyword evidence="3" id="KW-0813">Transport</keyword>
<accession>A0AAD5LBK9</accession>
<dbReference type="InterPro" id="IPR017871">
    <property type="entry name" value="ABC_transporter-like_CS"/>
</dbReference>
<feature type="domain" description="ABC transmembrane type-1" evidence="13">
    <location>
        <begin position="86"/>
        <end position="369"/>
    </location>
</feature>
<feature type="transmembrane region" description="Helical" evidence="11">
    <location>
        <begin position="767"/>
        <end position="793"/>
    </location>
</feature>
<feature type="region of interest" description="Disordered" evidence="10">
    <location>
        <begin position="1"/>
        <end position="64"/>
    </location>
</feature>
<feature type="transmembrane region" description="Helical" evidence="11">
    <location>
        <begin position="83"/>
        <end position="106"/>
    </location>
</feature>
<comment type="caution">
    <text evidence="14">The sequence shown here is derived from an EMBL/GenBank/DDBJ whole genome shotgun (WGS) entry which is preliminary data.</text>
</comment>
<dbReference type="GO" id="GO:0016887">
    <property type="term" value="F:ATP hydrolysis activity"/>
    <property type="evidence" value="ECO:0007669"/>
    <property type="project" value="InterPro"/>
</dbReference>
<feature type="domain" description="ABC transmembrane type-1" evidence="13">
    <location>
        <begin position="771"/>
        <end position="1067"/>
    </location>
</feature>
<feature type="compositionally biased region" description="Basic and acidic residues" evidence="10">
    <location>
        <begin position="21"/>
        <end position="30"/>
    </location>
</feature>
<protein>
    <recommendedName>
        <fullName evidence="16">Multidrug resistance protein ABC superfamily</fullName>
    </recommendedName>
</protein>
<dbReference type="InterPro" id="IPR003439">
    <property type="entry name" value="ABC_transporter-like_ATP-bd"/>
</dbReference>
<dbReference type="CDD" id="cd18578">
    <property type="entry name" value="ABC_6TM_Pgp_ABCB1_D2_like"/>
    <property type="match status" value="1"/>
</dbReference>
<feature type="domain" description="ABC transporter" evidence="12">
    <location>
        <begin position="405"/>
        <end position="670"/>
    </location>
</feature>
<dbReference type="InterPro" id="IPR003593">
    <property type="entry name" value="AAA+_ATPase"/>
</dbReference>
<organism evidence="14 15">
    <name type="scientific">Pythium insidiosum</name>
    <name type="common">Pythiosis disease agent</name>
    <dbReference type="NCBI Taxonomy" id="114742"/>
    <lineage>
        <taxon>Eukaryota</taxon>
        <taxon>Sar</taxon>
        <taxon>Stramenopiles</taxon>
        <taxon>Oomycota</taxon>
        <taxon>Peronosporomycetes</taxon>
        <taxon>Pythiales</taxon>
        <taxon>Pythiaceae</taxon>
        <taxon>Pythium</taxon>
    </lineage>
</organism>
<dbReference type="FunFam" id="3.40.50.300:FF:000251">
    <property type="entry name" value="ABC transporter B family member 19"/>
    <property type="match status" value="1"/>
</dbReference>
<comment type="similarity">
    <text evidence="2">Belongs to the ABC transporter superfamily. ABCB family. Multidrug resistance exporter (TC 3.A.1.201) subfamily.</text>
</comment>
<evidence type="ECO:0000259" key="13">
    <source>
        <dbReference type="PROSITE" id="PS50929"/>
    </source>
</evidence>
<dbReference type="InterPro" id="IPR027417">
    <property type="entry name" value="P-loop_NTPase"/>
</dbReference>
<evidence type="ECO:0000313" key="14">
    <source>
        <dbReference type="EMBL" id="KAJ0393128.1"/>
    </source>
</evidence>
<proteinExistence type="inferred from homology"/>
<dbReference type="CDD" id="cd18577">
    <property type="entry name" value="ABC_6TM_Pgp_ABCB1_D1_like"/>
    <property type="match status" value="1"/>
</dbReference>
<dbReference type="GO" id="GO:0090374">
    <property type="term" value="P:oligopeptide export from mitochondrion"/>
    <property type="evidence" value="ECO:0007669"/>
    <property type="project" value="TreeGrafter"/>
</dbReference>
<dbReference type="PANTHER" id="PTHR43394">
    <property type="entry name" value="ATP-DEPENDENT PERMEASE MDL1, MITOCHONDRIAL"/>
    <property type="match status" value="1"/>
</dbReference>
<feature type="transmembrane region" description="Helical" evidence="11">
    <location>
        <begin position="126"/>
        <end position="148"/>
    </location>
</feature>
<dbReference type="SMART" id="SM00382">
    <property type="entry name" value="AAA"/>
    <property type="match status" value="2"/>
</dbReference>
<feature type="domain" description="ABC transporter" evidence="12">
    <location>
        <begin position="1103"/>
        <end position="1346"/>
    </location>
</feature>
<comment type="subcellular location">
    <subcellularLocation>
        <location evidence="1">Membrane</location>
        <topology evidence="1">Multi-pass membrane protein</topology>
    </subcellularLocation>
</comment>
<evidence type="ECO:0000256" key="11">
    <source>
        <dbReference type="SAM" id="Phobius"/>
    </source>
</evidence>
<reference evidence="14" key="1">
    <citation type="submission" date="2021-12" db="EMBL/GenBank/DDBJ databases">
        <title>Prjna785345.</title>
        <authorList>
            <person name="Rujirawat T."/>
            <person name="Krajaejun T."/>
        </authorList>
    </citation>
    <scope>NUCLEOTIDE SEQUENCE</scope>
    <source>
        <strain evidence="14">Pi057C3</strain>
    </source>
</reference>
<evidence type="ECO:0000256" key="9">
    <source>
        <dbReference type="ARBA" id="ARBA00023136"/>
    </source>
</evidence>
<evidence type="ECO:0000256" key="3">
    <source>
        <dbReference type="ARBA" id="ARBA00022448"/>
    </source>
</evidence>
<feature type="transmembrane region" description="Helical" evidence="11">
    <location>
        <begin position="228"/>
        <end position="245"/>
    </location>
</feature>
<feature type="transmembrane region" description="Helical" evidence="11">
    <location>
        <begin position="343"/>
        <end position="360"/>
    </location>
</feature>
<evidence type="ECO:0000256" key="10">
    <source>
        <dbReference type="SAM" id="MobiDB-lite"/>
    </source>
</evidence>
<evidence type="ECO:0000259" key="12">
    <source>
        <dbReference type="PROSITE" id="PS50893"/>
    </source>
</evidence>
<evidence type="ECO:0000256" key="8">
    <source>
        <dbReference type="ARBA" id="ARBA00022989"/>
    </source>
</evidence>
<dbReference type="GO" id="GO:0005743">
    <property type="term" value="C:mitochondrial inner membrane"/>
    <property type="evidence" value="ECO:0007669"/>
    <property type="project" value="TreeGrafter"/>
</dbReference>
<dbReference type="EMBL" id="JAKCXM010000527">
    <property type="protein sequence ID" value="KAJ0393128.1"/>
    <property type="molecule type" value="Genomic_DNA"/>
</dbReference>
<evidence type="ECO:0000256" key="6">
    <source>
        <dbReference type="ARBA" id="ARBA00022741"/>
    </source>
</evidence>
<evidence type="ECO:0000256" key="5">
    <source>
        <dbReference type="ARBA" id="ARBA00022737"/>
    </source>
</evidence>
<keyword evidence="9 11" id="KW-0472">Membrane</keyword>
<dbReference type="PROSITE" id="PS50929">
    <property type="entry name" value="ABC_TM1F"/>
    <property type="match status" value="2"/>
</dbReference>
<evidence type="ECO:0000256" key="4">
    <source>
        <dbReference type="ARBA" id="ARBA00022692"/>
    </source>
</evidence>
<dbReference type="CDD" id="cd03249">
    <property type="entry name" value="ABC_MTABC3_MDL1_MDL2"/>
    <property type="match status" value="2"/>
</dbReference>
<dbReference type="PROSITE" id="PS00211">
    <property type="entry name" value="ABC_TRANSPORTER_1"/>
    <property type="match status" value="2"/>
</dbReference>
<dbReference type="InterPro" id="IPR011527">
    <property type="entry name" value="ABC1_TM_dom"/>
</dbReference>
<evidence type="ECO:0000256" key="1">
    <source>
        <dbReference type="ARBA" id="ARBA00004141"/>
    </source>
</evidence>
<dbReference type="InterPro" id="IPR036640">
    <property type="entry name" value="ABC1_TM_sf"/>
</dbReference>
<dbReference type="FunFam" id="1.20.1560.10:FF:000302">
    <property type="entry name" value="Uncharacterized protein"/>
    <property type="match status" value="1"/>
</dbReference>
<feature type="compositionally biased region" description="Low complexity" evidence="10">
    <location>
        <begin position="1"/>
        <end position="19"/>
    </location>
</feature>
<evidence type="ECO:0000256" key="7">
    <source>
        <dbReference type="ARBA" id="ARBA00022840"/>
    </source>
</evidence>
<keyword evidence="8 11" id="KW-1133">Transmembrane helix</keyword>
<dbReference type="PROSITE" id="PS50893">
    <property type="entry name" value="ABC_TRANSPORTER_2"/>
    <property type="match status" value="2"/>
</dbReference>
<gene>
    <name evidence="14" type="ORF">P43SY_003673</name>
</gene>
<dbReference type="Pfam" id="PF00005">
    <property type="entry name" value="ABC_tran"/>
    <property type="match status" value="2"/>
</dbReference>
<dbReference type="PANTHER" id="PTHR43394:SF11">
    <property type="entry name" value="ATP-BINDING CASSETTE TRANSPORTER"/>
    <property type="match status" value="1"/>
</dbReference>
<evidence type="ECO:0000313" key="15">
    <source>
        <dbReference type="Proteomes" id="UP001209570"/>
    </source>
</evidence>
<feature type="transmembrane region" description="Helical" evidence="11">
    <location>
        <begin position="205"/>
        <end position="222"/>
    </location>
</feature>
<dbReference type="InterPro" id="IPR039421">
    <property type="entry name" value="Type_1_exporter"/>
</dbReference>
<dbReference type="GO" id="GO:0005524">
    <property type="term" value="F:ATP binding"/>
    <property type="evidence" value="ECO:0007669"/>
    <property type="project" value="UniProtKB-KW"/>
</dbReference>
<feature type="transmembrane region" description="Helical" evidence="11">
    <location>
        <begin position="1041"/>
        <end position="1062"/>
    </location>
</feature>
<sequence>MSLKSPRLSAPLSPPAAAAGDFHKIETPKDHRVKVILTDTNRSEGDEDTESSSSKKPSDGDESPPKSFAFGSLYRYATPFDKALLFVGIIMAGFNGALTPMMALVFGDVLGGFVTDPVDQDKVNTAALYFVLVAIGLFITDYLSYITFHYTAERQMKALRGAALRHMLYLDIAWYDKHDALQLSSRLTGDTVKIKDGMGQKLGELVRYTLQFFIGFIIGFSQGWDITLVMAGVMPALALSMMWLINTMRAKSEWAQKVYAEAGAVAEETLSQMRTVVSLNAEPRAVMKYSEKTAIAEKENIQLAKYVSGMFGVFLGSIWVMYAVGLWYGGKKVADAKTTPTEVFQAFFGVLMGSASIAQISPNLTAVAQATGAAQEIFKILDTASAIDASKEDEGVVPTSCDGAIEVRNVHFTYPSRPDAPVLVDYSLSIEAGQTVAFVGASGGGKSTLVSLLERFYDPSSGEILLDGRDIRSLNRFYDPSSGEILLDGRDIRSLNVKWLRGQIGIVQQEPVLFQTTIFQNIAAGGKNVTMDEAIAAAKMANAHDFIMSLPQQYETLVGEKGVSLSGGQKQRVAIARAIVRNPRILVLDEATSALDNESERIVQAALNDLMAKQQQGETRKMTTLVIAHRLSTVRNADKIVVLSGGRIVEQGVHDELIKEESSLYRQMYEMQELTAKKQDLVENENEDFEAGPPADAMASLTAADAMASLTAGINRNISSNSADARRASFMSTKSDYSILHVENNEIVKPRFSVMSIMGLSAPERKFFYTGMIGAAFSGCALPASSLLVSGMISSMTVQYGKWLSSNDKAYLDDLYDDVKLYGTCYLAGAGALMFFVAMQFYSFKYIMEKLVTRLRDMHFRALCRQNIGFFDDKENATGALTADLNTNATKVAMMSGESQARVVQAFFTLVTAIGISFIFGSWILSLIMLAVFPLLLLAQYLEMEYIEKEDAVSDELAGPGALASERLSNIRTVVALGLETSSSDEFEKLLEEPLSKGHKEAQINAVALGFSSFIVLSVYALAFWYGGHLVSDKRATFNEVMNSLMAIMMSLQGVTGATTYFKDSKKATKAGAAIMALENRDVPIDAFDEQHGERLPQVEGRLTFRNVSFRYPTRPNVSVLKSYNLTIEPGQTVAFCGPSGGGKSTIIALLERFYDPIRGQIKLDGHDLRTLNLRWLRDQIGLVGQEPVLFSGSIADNIAYGRSTASGTPPTQEEIEAAARMANAHDYITQFPDGYATQVGSKGEQLSGGQKQRLAIARAILKDPRVLLLDEATSALDSESERVVQEALDKVVALKKRTTIIIAHRLSTIRKADKICVVSGGRIAEQGTHDELLAKGGIYTTLVESATS</sequence>
<dbReference type="Pfam" id="PF00664">
    <property type="entry name" value="ABC_membrane"/>
    <property type="match status" value="2"/>
</dbReference>
<dbReference type="Proteomes" id="UP001209570">
    <property type="component" value="Unassembled WGS sequence"/>
</dbReference>
<evidence type="ECO:0000256" key="2">
    <source>
        <dbReference type="ARBA" id="ARBA00007577"/>
    </source>
</evidence>
<feature type="transmembrane region" description="Helical" evidence="11">
    <location>
        <begin position="1006"/>
        <end position="1026"/>
    </location>
</feature>